<reference key="1">
    <citation type="submission" date="2010-11" db="EMBL/GenBank/DDBJ databases">
        <title>The complete sequence of chromosome of Isophaera pallida ATCC 43644.</title>
        <authorList>
            <consortium name="US DOE Joint Genome Institute (JGI-PGF)"/>
            <person name="Lucas S."/>
            <person name="Copeland A."/>
            <person name="Lapidus A."/>
            <person name="Bruce D."/>
            <person name="Goodwin L."/>
            <person name="Pitluck S."/>
            <person name="Kyrpides N."/>
            <person name="Mavromatis K."/>
            <person name="Pagani I."/>
            <person name="Ivanova N."/>
            <person name="Saunders E."/>
            <person name="Brettin T."/>
            <person name="Detter J.C."/>
            <person name="Han C."/>
            <person name="Tapia R."/>
            <person name="Land M."/>
            <person name="Hauser L."/>
            <person name="Markowitz V."/>
            <person name="Cheng J.-F."/>
            <person name="Hugenholtz P."/>
            <person name="Woyke T."/>
            <person name="Wu D."/>
            <person name="Eisen J.A."/>
        </authorList>
    </citation>
    <scope>NUCLEOTIDE SEQUENCE</scope>
    <source>
        <strain>ATCC 43644</strain>
    </source>
</reference>
<dbReference type="EMBL" id="CP002353">
    <property type="protein sequence ID" value="ADV60954.1"/>
    <property type="molecule type" value="Genomic_DNA"/>
</dbReference>
<reference evidence="3 4" key="2">
    <citation type="journal article" date="2011" name="Stand. Genomic Sci.">
        <title>Complete genome sequence of Isosphaera pallida type strain (IS1B).</title>
        <authorList>
            <consortium name="US DOE Joint Genome Institute (JGI-PGF)"/>
            <person name="Goker M."/>
            <person name="Cleland D."/>
            <person name="Saunders E."/>
            <person name="Lapidus A."/>
            <person name="Nolan M."/>
            <person name="Lucas S."/>
            <person name="Hammon N."/>
            <person name="Deshpande S."/>
            <person name="Cheng J.F."/>
            <person name="Tapia R."/>
            <person name="Han C."/>
            <person name="Goodwin L."/>
            <person name="Pitluck S."/>
            <person name="Liolios K."/>
            <person name="Pagani I."/>
            <person name="Ivanova N."/>
            <person name="Mavromatis K."/>
            <person name="Pati A."/>
            <person name="Chen A."/>
            <person name="Palaniappan K."/>
            <person name="Land M."/>
            <person name="Hauser L."/>
            <person name="Chang Y.J."/>
            <person name="Jeffries C.D."/>
            <person name="Detter J.C."/>
            <person name="Beck B."/>
            <person name="Woyke T."/>
            <person name="Bristow J."/>
            <person name="Eisen J.A."/>
            <person name="Markowitz V."/>
            <person name="Hugenholtz P."/>
            <person name="Kyrpides N.C."/>
            <person name="Klenk H.P."/>
        </authorList>
    </citation>
    <scope>NUCLEOTIDE SEQUENCE [LARGE SCALE GENOMIC DNA]</scope>
    <source>
        <strain evidence="4">ATCC 43644 / DSM 9630 / IS1B</strain>
    </source>
</reference>
<keyword evidence="2" id="KW-0472">Membrane</keyword>
<feature type="transmembrane region" description="Helical" evidence="2">
    <location>
        <begin position="444"/>
        <end position="460"/>
    </location>
</feature>
<keyword evidence="4" id="KW-1185">Reference proteome</keyword>
<dbReference type="AlphaFoldDB" id="E8QXX5"/>
<feature type="transmembrane region" description="Helical" evidence="2">
    <location>
        <begin position="385"/>
        <end position="402"/>
    </location>
</feature>
<feature type="transmembrane region" description="Helical" evidence="2">
    <location>
        <begin position="224"/>
        <end position="241"/>
    </location>
</feature>
<keyword evidence="2" id="KW-1133">Transmembrane helix</keyword>
<feature type="region of interest" description="Disordered" evidence="1">
    <location>
        <begin position="1"/>
        <end position="28"/>
    </location>
</feature>
<evidence type="ECO:0008006" key="5">
    <source>
        <dbReference type="Google" id="ProtNLM"/>
    </source>
</evidence>
<feature type="transmembrane region" description="Helical" evidence="2">
    <location>
        <begin position="414"/>
        <end position="432"/>
    </location>
</feature>
<dbReference type="eggNOG" id="ENOG502ZASI">
    <property type="taxonomic scope" value="Bacteria"/>
</dbReference>
<name>E8QXX5_ISOPI</name>
<protein>
    <recommendedName>
        <fullName evidence="5">Glycosyltransferase RgtA/B/C/D-like domain-containing protein</fullName>
    </recommendedName>
</protein>
<dbReference type="RefSeq" id="WP_013563243.1">
    <property type="nucleotide sequence ID" value="NC_014962.1"/>
</dbReference>
<proteinExistence type="predicted"/>
<feature type="transmembrane region" description="Helical" evidence="2">
    <location>
        <begin position="35"/>
        <end position="55"/>
    </location>
</feature>
<feature type="transmembrane region" description="Helical" evidence="2">
    <location>
        <begin position="163"/>
        <end position="186"/>
    </location>
</feature>
<keyword evidence="2" id="KW-0812">Transmembrane</keyword>
<gene>
    <name evidence="3" type="ordered locus">Isop_0359</name>
</gene>
<dbReference type="STRING" id="575540.Isop_0359"/>
<dbReference type="HOGENOM" id="CLU_519420_0_0_0"/>
<dbReference type="KEGG" id="ipa:Isop_0359"/>
<accession>E8QXX5</accession>
<feature type="transmembrane region" description="Helical" evidence="2">
    <location>
        <begin position="253"/>
        <end position="277"/>
    </location>
</feature>
<sequence>MRPEPNSPPTTSTAPSPETPLHDPRYPERSESRRIVLGLVTAVAVGLSLGATLRIPTLIGANDISRWCTIWALVEQGTYRINDCPWQSQTQDKIARENPDDPEKPDFYSSKPPLLPTLIAGIIAPFRAVAGVPLDAVIREQERTPRRDRPDEKPEPIKWQAHVYYFKPVLILLNIVPLWVVLILYARFLDRHAGPRDWPWMAALTASALAMPWFSFLTTLNNHTVGVMCVWVTVLALARLVEGDRKRVTFAVAGFFAAFAACNELPALSLTALALLITLGIEPGRTLRVFVPAALVPIAAFLLTQYLALGQFTPAYAEFGTSSYLYKDSYWQEPLEMDALDEPKPIYFFHLTLGHHGMIGLTPVFLFALIGWVRAWREAKVLRPLLAATLAATVVVVGYYTLKTNNYGGSTQGARWLFWLFPLWSICLPYGLMSGSDRRWLRRLFWLALVVSVMTVGYALRSPWSHPWAVDLLEHLDLYPLKR</sequence>
<dbReference type="InParanoid" id="E8QXX5"/>
<organism evidence="3 4">
    <name type="scientific">Isosphaera pallida (strain ATCC 43644 / DSM 9630 / IS1B)</name>
    <dbReference type="NCBI Taxonomy" id="575540"/>
    <lineage>
        <taxon>Bacteria</taxon>
        <taxon>Pseudomonadati</taxon>
        <taxon>Planctomycetota</taxon>
        <taxon>Planctomycetia</taxon>
        <taxon>Isosphaerales</taxon>
        <taxon>Isosphaeraceae</taxon>
        <taxon>Isosphaera</taxon>
    </lineage>
</organism>
<feature type="transmembrane region" description="Helical" evidence="2">
    <location>
        <begin position="347"/>
        <end position="373"/>
    </location>
</feature>
<evidence type="ECO:0000313" key="4">
    <source>
        <dbReference type="Proteomes" id="UP000008631"/>
    </source>
</evidence>
<feature type="transmembrane region" description="Helical" evidence="2">
    <location>
        <begin position="289"/>
        <end position="309"/>
    </location>
</feature>
<evidence type="ECO:0000256" key="2">
    <source>
        <dbReference type="SAM" id="Phobius"/>
    </source>
</evidence>
<feature type="transmembrane region" description="Helical" evidence="2">
    <location>
        <begin position="114"/>
        <end position="138"/>
    </location>
</feature>
<evidence type="ECO:0000256" key="1">
    <source>
        <dbReference type="SAM" id="MobiDB-lite"/>
    </source>
</evidence>
<evidence type="ECO:0000313" key="3">
    <source>
        <dbReference type="EMBL" id="ADV60954.1"/>
    </source>
</evidence>
<feature type="transmembrane region" description="Helical" evidence="2">
    <location>
        <begin position="198"/>
        <end position="217"/>
    </location>
</feature>
<dbReference type="Proteomes" id="UP000008631">
    <property type="component" value="Chromosome"/>
</dbReference>